<accession>A0AAV3S767</accession>
<evidence type="ECO:0000313" key="3">
    <source>
        <dbReference type="Proteomes" id="UP001500837"/>
    </source>
</evidence>
<reference evidence="2 3" key="1">
    <citation type="journal article" date="2019" name="Int. J. Syst. Evol. Microbiol.">
        <title>The Global Catalogue of Microorganisms (GCM) 10K type strain sequencing project: providing services to taxonomists for standard genome sequencing and annotation.</title>
        <authorList>
            <consortium name="The Broad Institute Genomics Platform"/>
            <consortium name="The Broad Institute Genome Sequencing Center for Infectious Disease"/>
            <person name="Wu L."/>
            <person name="Ma J."/>
        </authorList>
    </citation>
    <scope>NUCLEOTIDE SEQUENCE [LARGE SCALE GENOMIC DNA]</scope>
    <source>
        <strain evidence="2 3">JCM 16330</strain>
    </source>
</reference>
<dbReference type="InterPro" id="IPR043850">
    <property type="entry name" value="DUF5812"/>
</dbReference>
<dbReference type="Proteomes" id="UP001500837">
    <property type="component" value="Unassembled WGS sequence"/>
</dbReference>
<organism evidence="2 3">
    <name type="scientific">Halarchaeum salinum</name>
    <dbReference type="NCBI Taxonomy" id="489912"/>
    <lineage>
        <taxon>Archaea</taxon>
        <taxon>Methanobacteriati</taxon>
        <taxon>Methanobacteriota</taxon>
        <taxon>Stenosarchaea group</taxon>
        <taxon>Halobacteria</taxon>
        <taxon>Halobacteriales</taxon>
        <taxon>Halobacteriaceae</taxon>
    </lineage>
</organism>
<dbReference type="AlphaFoldDB" id="A0AAV3S767"/>
<evidence type="ECO:0000313" key="2">
    <source>
        <dbReference type="EMBL" id="GAA0298608.1"/>
    </source>
</evidence>
<comment type="caution">
    <text evidence="2">The sequence shown here is derived from an EMBL/GenBank/DDBJ whole genome shotgun (WGS) entry which is preliminary data.</text>
</comment>
<evidence type="ECO:0000256" key="1">
    <source>
        <dbReference type="SAM" id="MobiDB-lite"/>
    </source>
</evidence>
<feature type="compositionally biased region" description="Basic and acidic residues" evidence="1">
    <location>
        <begin position="1"/>
        <end position="27"/>
    </location>
</feature>
<protein>
    <submittedName>
        <fullName evidence="2">DUF5812 family protein</fullName>
    </submittedName>
</protein>
<feature type="region of interest" description="Disordered" evidence="1">
    <location>
        <begin position="1"/>
        <end position="32"/>
    </location>
</feature>
<keyword evidence="3" id="KW-1185">Reference proteome</keyword>
<name>A0AAV3S767_9EURY</name>
<proteinExistence type="predicted"/>
<dbReference type="EMBL" id="BAAABL010000041">
    <property type="protein sequence ID" value="GAA0298608.1"/>
    <property type="molecule type" value="Genomic_DNA"/>
</dbReference>
<sequence length="177" mass="19204">MRRAEVHARRNPEKAERSKNDMSEQEKSSTYLVTHAEESSAVLTDVHGGQVHTLSDNPGVEAGEVVEATVSPDPPMEVTYSVVEVTERYTVDVFASEEAPTQQARELAEGLPEGDLATAERAGDGEIHVLAVPEDDTEEAVADIVDDQATVERAARVGANRVEVRSEPGLINVRYLP</sequence>
<gene>
    <name evidence="2" type="ORF">GCM10009066_11020</name>
</gene>
<dbReference type="Pfam" id="PF19129">
    <property type="entry name" value="DUF5812"/>
    <property type="match status" value="1"/>
</dbReference>